<organism evidence="6 7">
    <name type="scientific">Thelonectria olida</name>
    <dbReference type="NCBI Taxonomy" id="1576542"/>
    <lineage>
        <taxon>Eukaryota</taxon>
        <taxon>Fungi</taxon>
        <taxon>Dikarya</taxon>
        <taxon>Ascomycota</taxon>
        <taxon>Pezizomycotina</taxon>
        <taxon>Sordariomycetes</taxon>
        <taxon>Hypocreomycetidae</taxon>
        <taxon>Hypocreales</taxon>
        <taxon>Nectriaceae</taxon>
        <taxon>Thelonectria</taxon>
    </lineage>
</organism>
<gene>
    <name evidence="6" type="ORF">B0T10DRAFT_448650</name>
</gene>
<dbReference type="InterPro" id="IPR023335">
    <property type="entry name" value="ATP12_ortho_dom_sf"/>
</dbReference>
<evidence type="ECO:0000256" key="2">
    <source>
        <dbReference type="ARBA" id="ARBA00008231"/>
    </source>
</evidence>
<evidence type="ECO:0000256" key="4">
    <source>
        <dbReference type="ARBA" id="ARBA00023128"/>
    </source>
</evidence>
<keyword evidence="7" id="KW-1185">Reference proteome</keyword>
<evidence type="ECO:0000256" key="5">
    <source>
        <dbReference type="ARBA" id="ARBA00023186"/>
    </source>
</evidence>
<dbReference type="EMBL" id="JAGPYM010000036">
    <property type="protein sequence ID" value="KAH6874871.1"/>
    <property type="molecule type" value="Genomic_DNA"/>
</dbReference>
<dbReference type="OrthoDB" id="5322896at2759"/>
<protein>
    <recommendedName>
        <fullName evidence="8">ATP synthase mitochondrial F1 complex assembly factor 2</fullName>
    </recommendedName>
</protein>
<comment type="similarity">
    <text evidence="2">Belongs to the ATP12 family.</text>
</comment>
<dbReference type="AlphaFoldDB" id="A0A9P9AJN7"/>
<accession>A0A9P9AJN7</accession>
<dbReference type="GO" id="GO:0033615">
    <property type="term" value="P:mitochondrial proton-transporting ATP synthase complex assembly"/>
    <property type="evidence" value="ECO:0007669"/>
    <property type="project" value="TreeGrafter"/>
</dbReference>
<proteinExistence type="inferred from homology"/>
<keyword evidence="5" id="KW-0143">Chaperone</keyword>
<dbReference type="Gene3D" id="3.30.2180.10">
    <property type="entry name" value="ATP12-like"/>
    <property type="match status" value="1"/>
</dbReference>
<evidence type="ECO:0000256" key="1">
    <source>
        <dbReference type="ARBA" id="ARBA00004173"/>
    </source>
</evidence>
<name>A0A9P9AJN7_9HYPO</name>
<evidence type="ECO:0008006" key="8">
    <source>
        <dbReference type="Google" id="ProtNLM"/>
    </source>
</evidence>
<dbReference type="Proteomes" id="UP000777438">
    <property type="component" value="Unassembled WGS sequence"/>
</dbReference>
<dbReference type="Pfam" id="PF07542">
    <property type="entry name" value="ATP12"/>
    <property type="match status" value="1"/>
</dbReference>
<evidence type="ECO:0000256" key="3">
    <source>
        <dbReference type="ARBA" id="ARBA00022946"/>
    </source>
</evidence>
<keyword evidence="3" id="KW-0809">Transit peptide</keyword>
<dbReference type="InterPro" id="IPR042272">
    <property type="entry name" value="ATP12_ATP_synth-F1-assembly_N"/>
</dbReference>
<reference evidence="6 7" key="1">
    <citation type="journal article" date="2021" name="Nat. Commun.">
        <title>Genetic determinants of endophytism in the Arabidopsis root mycobiome.</title>
        <authorList>
            <person name="Mesny F."/>
            <person name="Miyauchi S."/>
            <person name="Thiergart T."/>
            <person name="Pickel B."/>
            <person name="Atanasova L."/>
            <person name="Karlsson M."/>
            <person name="Huettel B."/>
            <person name="Barry K.W."/>
            <person name="Haridas S."/>
            <person name="Chen C."/>
            <person name="Bauer D."/>
            <person name="Andreopoulos W."/>
            <person name="Pangilinan J."/>
            <person name="LaButti K."/>
            <person name="Riley R."/>
            <person name="Lipzen A."/>
            <person name="Clum A."/>
            <person name="Drula E."/>
            <person name="Henrissat B."/>
            <person name="Kohler A."/>
            <person name="Grigoriev I.V."/>
            <person name="Martin F.M."/>
            <person name="Hacquard S."/>
        </authorList>
    </citation>
    <scope>NUCLEOTIDE SEQUENCE [LARGE SCALE GENOMIC DNA]</scope>
    <source>
        <strain evidence="6 7">MPI-CAGE-CH-0241</strain>
    </source>
</reference>
<sequence>MKAVATRIPARLTPRLANAPIFLRSIHSTVATPANVAPMVGTGPPPEPPAPAAAATESLHQRIARRRKQAEMLKNAKELRNATSGKAGGGLKKRFWKEVKVQEVDGALQVFLDTRPLRHPTTKQIVRIPLSKPDLASALALEWDLLITAQDATRQHLIPLTSLVCRALDIADADAASGAAPSEVRTSIATSLIRYMDTDSLLCWAPPAGEHDLKNDAGESLRDVQKRTAEDIVSFLTTHVWPGIEIKPVLDGHSIFPQEQSPGVREIVQGWITGLDAWELTGLERAVLAGKSVVAAARFIAEWSEGPVGKGSLNTGARFGVEEAAVATSLEVDWQTGQWGEVEDTHDVNKEDVRRQMGSVALLVSGTTKNS</sequence>
<keyword evidence="4" id="KW-0496">Mitochondrion</keyword>
<comment type="subcellular location">
    <subcellularLocation>
        <location evidence="1">Mitochondrion</location>
    </subcellularLocation>
</comment>
<comment type="caution">
    <text evidence="6">The sequence shown here is derived from an EMBL/GenBank/DDBJ whole genome shotgun (WGS) entry which is preliminary data.</text>
</comment>
<dbReference type="InterPro" id="IPR011419">
    <property type="entry name" value="ATP12_ATP_synth-F1-assembly"/>
</dbReference>
<evidence type="ECO:0000313" key="6">
    <source>
        <dbReference type="EMBL" id="KAH6874871.1"/>
    </source>
</evidence>
<dbReference type="PANTHER" id="PTHR21013:SF10">
    <property type="entry name" value="ATP SYNTHASE MITOCHONDRIAL F1 COMPLEX ASSEMBLY FACTOR 2"/>
    <property type="match status" value="1"/>
</dbReference>
<dbReference type="Gene3D" id="1.10.3580.10">
    <property type="entry name" value="ATP12 ATPase"/>
    <property type="match status" value="1"/>
</dbReference>
<dbReference type="PANTHER" id="PTHR21013">
    <property type="entry name" value="ATP SYNTHASE MITOCHONDRIAL F1 COMPLEX ASSEMBLY FACTOR 2/ATP12 PROTEIN, MITOCHONDRIAL PRECURSOR"/>
    <property type="match status" value="1"/>
</dbReference>
<dbReference type="GO" id="GO:0005739">
    <property type="term" value="C:mitochondrion"/>
    <property type="evidence" value="ECO:0007669"/>
    <property type="project" value="UniProtKB-SubCell"/>
</dbReference>
<dbReference type="SUPFAM" id="SSF160909">
    <property type="entry name" value="ATP12-like"/>
    <property type="match status" value="1"/>
</dbReference>
<evidence type="ECO:0000313" key="7">
    <source>
        <dbReference type="Proteomes" id="UP000777438"/>
    </source>
</evidence>